<keyword evidence="4" id="KW-1185">Reference proteome</keyword>
<keyword evidence="1" id="KW-1133">Transmembrane helix</keyword>
<evidence type="ECO:0000313" key="2">
    <source>
        <dbReference type="EMBL" id="MQL55666.1"/>
    </source>
</evidence>
<keyword evidence="1" id="KW-0472">Membrane</keyword>
<name>A0A650CV51_ACIAM</name>
<accession>A0A650CV51</accession>
<evidence type="ECO:0000256" key="1">
    <source>
        <dbReference type="SAM" id="Phobius"/>
    </source>
</evidence>
<dbReference type="RefSeq" id="WP_152941708.1">
    <property type="nucleotide sequence ID" value="NZ_CP045482.1"/>
</dbReference>
<dbReference type="KEGG" id="aamb:D1866_06895"/>
<feature type="transmembrane region" description="Helical" evidence="1">
    <location>
        <begin position="415"/>
        <end position="435"/>
    </location>
</feature>
<evidence type="ECO:0000313" key="4">
    <source>
        <dbReference type="Proteomes" id="UP000426328"/>
    </source>
</evidence>
<evidence type="ECO:0000313" key="3">
    <source>
        <dbReference type="EMBL" id="QGR21754.1"/>
    </source>
</evidence>
<protein>
    <submittedName>
        <fullName evidence="3">Peptidase A5</fullName>
    </submittedName>
</protein>
<reference evidence="3 4" key="2">
    <citation type="submission" date="2019-10" db="EMBL/GenBank/DDBJ databases">
        <title>Genome Sequences from Six Type Strain Members of the Archaeal Family Sulfolobaceae: Acidianus ambivalens, Acidianus infernus, Metallosphaera prunae, Stygiolobus azoricus, Sulfolobus metallicus, and Sulfurisphaera ohwakuensis.</title>
        <authorList>
            <person name="Counts J.A."/>
            <person name="Kelly R.M."/>
        </authorList>
    </citation>
    <scope>NUCLEOTIDE SEQUENCE [LARGE SCALE GENOMIC DNA]</scope>
    <source>
        <strain evidence="3 4">LEI 10</strain>
    </source>
</reference>
<sequence>MNSLLALSLILLLLLPLSSISLDHSFTIGDPAYPSGMSFFPLTNVIYTTYVMGTVNITSLNIGNSYLSSGALFTKGNASLQLNAMIDGKYWAQDVALFHEVNNKKEEFEITMIINLWNLSGPFKILKNNVTTYQGLGVYLYQGPTFNVTLPLNFSLFMNATNSLEFGYCINGKKYVYQILPYFGKFQIGGLSILGLPNDLEFVWGGPGCGSEVCMSGEMSEEIYYLQQGKLVIPSSAFSVGLDTAESAYGIKVFANFRNITSPFACVTKGINSPSVLWPVPPSIIVQSNGSIKHVKLCINGFPLSNQEIEVLLPSANLSSPIPFTTVKEIGYTNNDGEITFNVSNQSLYIIYYPGNYTLSSAYDISSPLLSHLVSSIKSAYDSLVNFLKSYNFKHALSSSFSRIKYKSQSINIDYLLLEYIGAFAVGILVSAILAKYKF</sequence>
<dbReference type="Pfam" id="PF05317">
    <property type="entry name" value="Thermopsin"/>
    <property type="match status" value="1"/>
</dbReference>
<reference evidence="2 5" key="1">
    <citation type="submission" date="2019-10" db="EMBL/GenBank/DDBJ databases">
        <title>Comparative genomics of sulfur disproportionating microorganisms.</title>
        <authorList>
            <person name="Ward L.M."/>
            <person name="Bertran E."/>
            <person name="Johnston D."/>
        </authorList>
    </citation>
    <scope>NUCLEOTIDE SEQUENCE [LARGE SCALE GENOMIC DNA]</scope>
    <source>
        <strain evidence="2 5">DSM 3772</strain>
    </source>
</reference>
<proteinExistence type="predicted"/>
<dbReference type="Proteomes" id="UP000474054">
    <property type="component" value="Unassembled WGS sequence"/>
</dbReference>
<dbReference type="AlphaFoldDB" id="A0A650CV51"/>
<dbReference type="EMBL" id="CP045482">
    <property type="protein sequence ID" value="QGR21754.1"/>
    <property type="molecule type" value="Genomic_DNA"/>
</dbReference>
<gene>
    <name evidence="3" type="ORF">D1866_06895</name>
    <name evidence="2" type="ORF">GFB69_07925</name>
</gene>
<organism evidence="3 4">
    <name type="scientific">Acidianus ambivalens</name>
    <name type="common">Desulfurolobus ambivalens</name>
    <dbReference type="NCBI Taxonomy" id="2283"/>
    <lineage>
        <taxon>Archaea</taxon>
        <taxon>Thermoproteota</taxon>
        <taxon>Thermoprotei</taxon>
        <taxon>Sulfolobales</taxon>
        <taxon>Sulfolobaceae</taxon>
        <taxon>Acidianus</taxon>
    </lineage>
</organism>
<dbReference type="InterPro" id="IPR007981">
    <property type="entry name" value="Peptidase_A5"/>
</dbReference>
<evidence type="ECO:0000313" key="5">
    <source>
        <dbReference type="Proteomes" id="UP000474054"/>
    </source>
</evidence>
<dbReference type="GeneID" id="42779451"/>
<dbReference type="EMBL" id="WHYS01000002">
    <property type="protein sequence ID" value="MQL55666.1"/>
    <property type="molecule type" value="Genomic_DNA"/>
</dbReference>
<keyword evidence="1" id="KW-0812">Transmembrane</keyword>
<dbReference type="Proteomes" id="UP000426328">
    <property type="component" value="Chromosome"/>
</dbReference>